<feature type="transmembrane region" description="Helical" evidence="10">
    <location>
        <begin position="889"/>
        <end position="909"/>
    </location>
</feature>
<feature type="domain" description="GPI inositol-deacylase PGAP1-like alpha/beta" evidence="11">
    <location>
        <begin position="77"/>
        <end position="312"/>
    </location>
</feature>
<evidence type="ECO:0000256" key="2">
    <source>
        <dbReference type="ARBA" id="ARBA00006931"/>
    </source>
</evidence>
<evidence type="ECO:0000256" key="4">
    <source>
        <dbReference type="ARBA" id="ARBA00022692"/>
    </source>
</evidence>
<dbReference type="Pfam" id="PF24660">
    <property type="entry name" value="PGAP1_3rd"/>
    <property type="match status" value="1"/>
</dbReference>
<keyword evidence="7 10" id="KW-0653">Protein transport</keyword>
<keyword evidence="5 10" id="KW-0378">Hydrolase</keyword>
<feature type="transmembrane region" description="Helical" evidence="10">
    <location>
        <begin position="729"/>
        <end position="748"/>
    </location>
</feature>
<evidence type="ECO:0000256" key="10">
    <source>
        <dbReference type="RuleBase" id="RU365011"/>
    </source>
</evidence>
<dbReference type="GO" id="GO:0006888">
    <property type="term" value="P:endoplasmic reticulum to Golgi vesicle-mediated transport"/>
    <property type="evidence" value="ECO:0007669"/>
    <property type="project" value="TreeGrafter"/>
</dbReference>
<evidence type="ECO:0000259" key="11">
    <source>
        <dbReference type="Pfam" id="PF07819"/>
    </source>
</evidence>
<keyword evidence="9 10" id="KW-0472">Membrane</keyword>
<keyword evidence="4 10" id="KW-0812">Transmembrane</keyword>
<evidence type="ECO:0000256" key="1">
    <source>
        <dbReference type="ARBA" id="ARBA00004477"/>
    </source>
</evidence>
<evidence type="ECO:0000256" key="3">
    <source>
        <dbReference type="ARBA" id="ARBA00022448"/>
    </source>
</evidence>
<evidence type="ECO:0000256" key="7">
    <source>
        <dbReference type="ARBA" id="ARBA00022927"/>
    </source>
</evidence>
<evidence type="ECO:0000313" key="13">
    <source>
        <dbReference type="RefSeq" id="XP_037889532.1"/>
    </source>
</evidence>
<dbReference type="EC" id="3.1.-.-" evidence="10"/>
<dbReference type="GeneID" id="119637537"/>
<evidence type="ECO:0000256" key="8">
    <source>
        <dbReference type="ARBA" id="ARBA00022989"/>
    </source>
</evidence>
<evidence type="ECO:0000256" key="6">
    <source>
        <dbReference type="ARBA" id="ARBA00022824"/>
    </source>
</evidence>
<evidence type="ECO:0000256" key="5">
    <source>
        <dbReference type="ARBA" id="ARBA00022801"/>
    </source>
</evidence>
<dbReference type="InterPro" id="IPR012908">
    <property type="entry name" value="PGAP1-ab_dom-like"/>
</dbReference>
<feature type="transmembrane region" description="Helical" evidence="10">
    <location>
        <begin position="864"/>
        <end position="882"/>
    </location>
</feature>
<dbReference type="GO" id="GO:0006505">
    <property type="term" value="P:GPI anchor metabolic process"/>
    <property type="evidence" value="ECO:0007669"/>
    <property type="project" value="TreeGrafter"/>
</dbReference>
<dbReference type="AlphaFoldDB" id="A0A9C6DSE5"/>
<keyword evidence="3 10" id="KW-0813">Transport</keyword>
<dbReference type="PANTHER" id="PTHR15495:SF7">
    <property type="entry name" value="GPI INOSITOL-DEACYLASE"/>
    <property type="match status" value="1"/>
</dbReference>
<comment type="function">
    <text evidence="10">Involved in inositol deacylation of GPI-anchored proteins which plays important roles in the quality control and ER-associated degradation of GPI-anchored proteins.</text>
</comment>
<reference evidence="13" key="1">
    <citation type="submission" date="2025-08" db="UniProtKB">
        <authorList>
            <consortium name="RefSeq"/>
        </authorList>
    </citation>
    <scope>IDENTIFICATION</scope>
    <source>
        <tissue evidence="13">Whole body pupa</tissue>
    </source>
</reference>
<feature type="transmembrane region" description="Helical" evidence="10">
    <location>
        <begin position="915"/>
        <end position="937"/>
    </location>
</feature>
<dbReference type="KEGG" id="gfs:119637537"/>
<dbReference type="InterPro" id="IPR039529">
    <property type="entry name" value="PGAP1/BST1"/>
</dbReference>
<dbReference type="Gene3D" id="3.40.50.1820">
    <property type="entry name" value="alpha/beta hydrolase"/>
    <property type="match status" value="1"/>
</dbReference>
<evidence type="ECO:0000256" key="9">
    <source>
        <dbReference type="ARBA" id="ARBA00023136"/>
    </source>
</evidence>
<gene>
    <name evidence="13" type="primary">LOC119637537</name>
</gene>
<dbReference type="PANTHER" id="PTHR15495">
    <property type="entry name" value="NEGATIVE REGULATOR OF VESICLE FORMATION-RELATED"/>
    <property type="match status" value="1"/>
</dbReference>
<dbReference type="GO" id="GO:0005789">
    <property type="term" value="C:endoplasmic reticulum membrane"/>
    <property type="evidence" value="ECO:0007669"/>
    <property type="project" value="UniProtKB-SubCell"/>
</dbReference>
<dbReference type="Pfam" id="PF07819">
    <property type="entry name" value="PGAP1"/>
    <property type="match status" value="1"/>
</dbReference>
<comment type="subcellular location">
    <subcellularLocation>
        <location evidence="1">Endoplasmic reticulum membrane</location>
        <topology evidence="1">Multi-pass membrane protein</topology>
    </subcellularLocation>
</comment>
<protein>
    <recommendedName>
        <fullName evidence="10">GPI inositol-deacylase</fullName>
        <ecNumber evidence="10">3.1.-.-</ecNumber>
    </recommendedName>
</protein>
<evidence type="ECO:0000313" key="12">
    <source>
        <dbReference type="Proteomes" id="UP000092443"/>
    </source>
</evidence>
<dbReference type="GO" id="GO:0050185">
    <property type="term" value="F:phosphatidylinositol deacylase activity"/>
    <property type="evidence" value="ECO:0007669"/>
    <property type="project" value="TreeGrafter"/>
</dbReference>
<dbReference type="InterPro" id="IPR029058">
    <property type="entry name" value="AB_hydrolase_fold"/>
</dbReference>
<keyword evidence="12" id="KW-1185">Reference proteome</keyword>
<name>A0A9C6DSE5_9MUSC</name>
<feature type="transmembrane region" description="Helical" evidence="10">
    <location>
        <begin position="754"/>
        <end position="781"/>
    </location>
</feature>
<sequence length="938" mass="108024">MLKNFIVVLITFAFGWFLYGARYIFLEVEENACRMTYMFGEPQFLKLKFKENKEFPHYGLYYYYEGPVQQNIKYLTLRGAPVLFVPGNAGSFKQVRSLASVALQKALDNEHNIQLNYFAIDFKEQLSGFYGGYLEDQKMFLKLCIQVVSNIYEKKKSVIIIGHSMGGKVAQAVLEQRGDFTKINSIIFISSPLDIPVINLDYEIQKFYVNNEKFLSINRERYLAHNETNTCVDLYQNVSYFRSQSSFMENILMISIGGGKRDLMVQESLTISKYSDIHAMTSSIPKVWLSCDHLSSVWCLQLVKVINRFIFAVATVDSRNDVFYLDEKGLRVQAAMNYFVKPLNRHKVIELYFNSNYKSVWDEQSKIVYGKLFKNGLRHYYNQLLTIQKYKDYKKFFMEVTGLDENNWLFACLETFHEGNSLGCNKGIPISHYIQNIPAQDTFRSVSLIDVEHVLKYYPNWTHIMIRLPPTNKKVSFKIDIYKANERKIILKAPRFSFDRKVLITETTHATMHYMILIQDLEEPISTLRFDIEPIACVDKPFQITGKICVPWVRGFERYKHLSHNTLDKSIYVNVPIPTPTGYNTSVNPVCLELFLDPPCRYKISYQLSIAGTASKIVQEFYHWLPAHLTSVLLIILKHEIVNFQNPRNSWFIKPYVAFFQYKSFYIITACRLLRKLLAPFEILPSAAISNYTIYILIVIHSTAIVVSILFVSIIWIMLVLYGNLLYKVASNLVGISIPLSNVLTQMVPALPLSFGIVFISIAYASCSGVALALASVFYFVTLANTYKRYLQSWVLENLNELHTRSSNKQNDTGQASCNYCEGLMNLTFHTIMLLLLITMTVINCGVTIAWMKSESNGFTFSDPFLLPAIIVLLCMSILLHLKAPHMSFGYHIIVITLYLCASACILYCQEHIFGLKYTIALVYVLITIQELLHCIIK</sequence>
<keyword evidence="8 10" id="KW-1133">Transmembrane helix</keyword>
<accession>A0A9C6DSE5</accession>
<comment type="similarity">
    <text evidence="2 10">Belongs to the GPI inositol-deacylase family.</text>
</comment>
<dbReference type="RefSeq" id="XP_037889532.1">
    <property type="nucleotide sequence ID" value="XM_038033604.1"/>
</dbReference>
<dbReference type="SUPFAM" id="SSF53474">
    <property type="entry name" value="alpha/beta-Hydrolases"/>
    <property type="match status" value="1"/>
</dbReference>
<organism evidence="12 13">
    <name type="scientific">Glossina fuscipes</name>
    <dbReference type="NCBI Taxonomy" id="7396"/>
    <lineage>
        <taxon>Eukaryota</taxon>
        <taxon>Metazoa</taxon>
        <taxon>Ecdysozoa</taxon>
        <taxon>Arthropoda</taxon>
        <taxon>Hexapoda</taxon>
        <taxon>Insecta</taxon>
        <taxon>Pterygota</taxon>
        <taxon>Neoptera</taxon>
        <taxon>Endopterygota</taxon>
        <taxon>Diptera</taxon>
        <taxon>Brachycera</taxon>
        <taxon>Muscomorpha</taxon>
        <taxon>Hippoboscoidea</taxon>
        <taxon>Glossinidae</taxon>
        <taxon>Glossina</taxon>
    </lineage>
</organism>
<proteinExistence type="inferred from homology"/>
<dbReference type="GO" id="GO:0015031">
    <property type="term" value="P:protein transport"/>
    <property type="evidence" value="ECO:0007669"/>
    <property type="project" value="UniProtKB-KW"/>
</dbReference>
<feature type="transmembrane region" description="Helical" evidence="10">
    <location>
        <begin position="832"/>
        <end position="852"/>
    </location>
</feature>
<feature type="transmembrane region" description="Helical" evidence="10">
    <location>
        <begin position="694"/>
        <end position="722"/>
    </location>
</feature>
<dbReference type="Proteomes" id="UP000092443">
    <property type="component" value="Unplaced"/>
</dbReference>
<keyword evidence="6 10" id="KW-0256">Endoplasmic reticulum</keyword>